<organism evidence="2 3">
    <name type="scientific">Croceibacterium xixiisoli</name>
    <dbReference type="NCBI Taxonomy" id="1476466"/>
    <lineage>
        <taxon>Bacteria</taxon>
        <taxon>Pseudomonadati</taxon>
        <taxon>Pseudomonadota</taxon>
        <taxon>Alphaproteobacteria</taxon>
        <taxon>Sphingomonadales</taxon>
        <taxon>Erythrobacteraceae</taxon>
        <taxon>Croceibacterium</taxon>
    </lineage>
</organism>
<dbReference type="RefSeq" id="WP_161391080.1">
    <property type="nucleotide sequence ID" value="NZ_JBHSCP010000001.1"/>
</dbReference>
<name>A0A6I4TTX4_9SPHN</name>
<keyword evidence="1" id="KW-0732">Signal</keyword>
<dbReference type="PROSITE" id="PS51257">
    <property type="entry name" value="PROKAR_LIPOPROTEIN"/>
    <property type="match status" value="1"/>
</dbReference>
<sequence length="234" mass="24659">MKTIWPGALVLALAACSQADAPSDKIEAVATSMVEEATGAAPVVAEPGPYAPRNDCQQVKGADLFLQQLSAAVKARDAEVVATLAAEDVKLDFGGGSGRAELRSRLATTDAPLWGVLDELLTLGCASNRQSGITLPWYFEQEIPGDPFNTMIVTGEAIPLLPNADGTGTPTAQLSWEAVTLVNGLSPEAALQQVKHGKDTGYIATDKLRSIVDYRLFASSRNGTWRITSFVAGD</sequence>
<keyword evidence="3" id="KW-1185">Reference proteome</keyword>
<dbReference type="OrthoDB" id="7550365at2"/>
<accession>A0A6I4TTX4</accession>
<reference evidence="2 3" key="1">
    <citation type="submission" date="2019-12" db="EMBL/GenBank/DDBJ databases">
        <title>Genomic-based taxomic classification of the family Erythrobacteraceae.</title>
        <authorList>
            <person name="Xu L."/>
        </authorList>
    </citation>
    <scope>NUCLEOTIDE SEQUENCE [LARGE SCALE GENOMIC DNA]</scope>
    <source>
        <strain evidence="2 3">S36</strain>
    </source>
</reference>
<feature type="chain" id="PRO_5026236942" description="Lipoprotein" evidence="1">
    <location>
        <begin position="22"/>
        <end position="234"/>
    </location>
</feature>
<gene>
    <name evidence="2" type="ORF">GRI97_10165</name>
</gene>
<proteinExistence type="predicted"/>
<feature type="signal peptide" evidence="1">
    <location>
        <begin position="1"/>
        <end position="21"/>
    </location>
</feature>
<dbReference type="AlphaFoldDB" id="A0A6I4TTX4"/>
<evidence type="ECO:0000313" key="2">
    <source>
        <dbReference type="EMBL" id="MXO99354.1"/>
    </source>
</evidence>
<evidence type="ECO:0000313" key="3">
    <source>
        <dbReference type="Proteomes" id="UP000469430"/>
    </source>
</evidence>
<dbReference type="EMBL" id="WTYJ01000002">
    <property type="protein sequence ID" value="MXO99354.1"/>
    <property type="molecule type" value="Genomic_DNA"/>
</dbReference>
<evidence type="ECO:0008006" key="4">
    <source>
        <dbReference type="Google" id="ProtNLM"/>
    </source>
</evidence>
<dbReference type="Proteomes" id="UP000469430">
    <property type="component" value="Unassembled WGS sequence"/>
</dbReference>
<comment type="caution">
    <text evidence="2">The sequence shown here is derived from an EMBL/GenBank/DDBJ whole genome shotgun (WGS) entry which is preliminary data.</text>
</comment>
<protein>
    <recommendedName>
        <fullName evidence="4">Lipoprotein</fullName>
    </recommendedName>
</protein>
<evidence type="ECO:0000256" key="1">
    <source>
        <dbReference type="SAM" id="SignalP"/>
    </source>
</evidence>